<dbReference type="InterPro" id="IPR051803">
    <property type="entry name" value="TA_system_RelE-like_toxin"/>
</dbReference>
<dbReference type="PANTHER" id="PTHR33755:SF8">
    <property type="entry name" value="TOXIN PARE2"/>
    <property type="match status" value="1"/>
</dbReference>
<protein>
    <submittedName>
        <fullName evidence="3">ParE toxin of type II toxin-antitoxin system, parDE</fullName>
    </submittedName>
</protein>
<proteinExistence type="inferred from homology"/>
<dbReference type="AlphaFoldDB" id="A0A1I3IRX4"/>
<evidence type="ECO:0000256" key="2">
    <source>
        <dbReference type="ARBA" id="ARBA00022649"/>
    </source>
</evidence>
<name>A0A1I3IRX4_9ACTN</name>
<evidence type="ECO:0000256" key="1">
    <source>
        <dbReference type="ARBA" id="ARBA00006226"/>
    </source>
</evidence>
<dbReference type="STRING" id="1005945.SAMN05216561_109123"/>
<accession>A0A1I3IRX4</accession>
<dbReference type="Proteomes" id="UP000198649">
    <property type="component" value="Unassembled WGS sequence"/>
</dbReference>
<reference evidence="3 4" key="1">
    <citation type="submission" date="2016-10" db="EMBL/GenBank/DDBJ databases">
        <authorList>
            <person name="de Groot N.N."/>
        </authorList>
    </citation>
    <scope>NUCLEOTIDE SEQUENCE [LARGE SCALE GENOMIC DNA]</scope>
    <source>
        <strain evidence="3 4">CGMCC 1.11156</strain>
    </source>
</reference>
<keyword evidence="2" id="KW-1277">Toxin-antitoxin system</keyword>
<dbReference type="EMBL" id="FOQG01000009">
    <property type="protein sequence ID" value="SFI50642.1"/>
    <property type="molecule type" value="Genomic_DNA"/>
</dbReference>
<dbReference type="Gene3D" id="3.30.2310.20">
    <property type="entry name" value="RelE-like"/>
    <property type="match status" value="1"/>
</dbReference>
<keyword evidence="4" id="KW-1185">Reference proteome</keyword>
<comment type="similarity">
    <text evidence="1">Belongs to the RelE toxin family.</text>
</comment>
<gene>
    <name evidence="3" type="ORF">SAMN05216561_109123</name>
</gene>
<dbReference type="InterPro" id="IPR007712">
    <property type="entry name" value="RelE/ParE_toxin"/>
</dbReference>
<evidence type="ECO:0000313" key="4">
    <source>
        <dbReference type="Proteomes" id="UP000198649"/>
    </source>
</evidence>
<organism evidence="3 4">
    <name type="scientific">Nocardioides psychrotolerans</name>
    <dbReference type="NCBI Taxonomy" id="1005945"/>
    <lineage>
        <taxon>Bacteria</taxon>
        <taxon>Bacillati</taxon>
        <taxon>Actinomycetota</taxon>
        <taxon>Actinomycetes</taxon>
        <taxon>Propionibacteriales</taxon>
        <taxon>Nocardioidaceae</taxon>
        <taxon>Nocardioides</taxon>
    </lineage>
</organism>
<evidence type="ECO:0000313" key="3">
    <source>
        <dbReference type="EMBL" id="SFI50642.1"/>
    </source>
</evidence>
<dbReference type="PANTHER" id="PTHR33755">
    <property type="entry name" value="TOXIN PARE1-RELATED"/>
    <property type="match status" value="1"/>
</dbReference>
<dbReference type="InterPro" id="IPR035093">
    <property type="entry name" value="RelE/ParE_toxin_dom_sf"/>
</dbReference>
<dbReference type="Pfam" id="PF05016">
    <property type="entry name" value="ParE_toxin"/>
    <property type="match status" value="1"/>
</dbReference>
<sequence>MTLRPVVFHPGVEDDLASIYEHYEAFDSSLPGRFEARLDDQVERIEMFPESGAVLFEPYRRVLLKRFPYMAVYVVRNDRIDVLAVIGVRRDPESIEAAVSGRGDE</sequence>